<reference evidence="2 3" key="1">
    <citation type="journal article" date="1992" name="Lakartidningen">
        <title>[Penicillin V and not amoxicillin is the first choice preparation in acute otitis].</title>
        <authorList>
            <person name="Kamme C."/>
            <person name="Lundgren K."/>
            <person name="Prellner K."/>
        </authorList>
    </citation>
    <scope>NUCLEOTIDE SEQUENCE [LARGE SCALE GENOMIC DNA]</scope>
    <source>
        <strain evidence="2 3">PC5538III-hc</strain>
    </source>
</reference>
<dbReference type="EMBL" id="SAXY01000010">
    <property type="protein sequence ID" value="TXJ46842.1"/>
    <property type="molecule type" value="Genomic_DNA"/>
</dbReference>
<dbReference type="Pfam" id="PF11396">
    <property type="entry name" value="PepSY_like"/>
    <property type="match status" value="1"/>
</dbReference>
<dbReference type="OrthoDB" id="307580at2"/>
<accession>A0A5C8FC91</accession>
<dbReference type="InterPro" id="IPR021533">
    <property type="entry name" value="PepSY-like"/>
</dbReference>
<comment type="caution">
    <text evidence="2">The sequence shown here is derived from an EMBL/GenBank/DDBJ whole genome shotgun (WGS) entry which is preliminary data.</text>
</comment>
<feature type="domain" description="Putative beta-lactamase-inhibitor-like PepSY-like" evidence="1">
    <location>
        <begin position="52"/>
        <end position="133"/>
    </location>
</feature>
<dbReference type="Gene3D" id="3.40.1420.30">
    <property type="match status" value="1"/>
</dbReference>
<evidence type="ECO:0000313" key="2">
    <source>
        <dbReference type="EMBL" id="TXJ46842.1"/>
    </source>
</evidence>
<evidence type="ECO:0000259" key="1">
    <source>
        <dbReference type="Pfam" id="PF11396"/>
    </source>
</evidence>
<proteinExistence type="predicted"/>
<dbReference type="AlphaFoldDB" id="A0A5C8FC91"/>
<evidence type="ECO:0000313" key="3">
    <source>
        <dbReference type="Proteomes" id="UP000323176"/>
    </source>
</evidence>
<dbReference type="SUPFAM" id="SSF160574">
    <property type="entry name" value="BT0923-like"/>
    <property type="match status" value="1"/>
</dbReference>
<name>A0A5C8FC91_BRAPL</name>
<sequence length="139" mass="16200">MKKVLILLVIFSFVLFADEWKINPNELPKSAIDFINKFFPNNRIILAERDRKKYEIVLENGVELEFFINGEFKEVKGNYVAVPPEILPKTVANTVAMTFPNTIITKIEKKWNLYEIKLNNSMELYIDVNGQLLGQKFDD</sequence>
<dbReference type="Proteomes" id="UP000323176">
    <property type="component" value="Unassembled WGS sequence"/>
</dbReference>
<protein>
    <recommendedName>
        <fullName evidence="1">Putative beta-lactamase-inhibitor-like PepSY-like domain-containing protein</fullName>
    </recommendedName>
</protein>
<organism evidence="2 3">
    <name type="scientific">Brachyspira pilosicoli</name>
    <name type="common">Serpulina pilosicoli</name>
    <dbReference type="NCBI Taxonomy" id="52584"/>
    <lineage>
        <taxon>Bacteria</taxon>
        <taxon>Pseudomonadati</taxon>
        <taxon>Spirochaetota</taxon>
        <taxon>Spirochaetia</taxon>
        <taxon>Brachyspirales</taxon>
        <taxon>Brachyspiraceae</taxon>
        <taxon>Brachyspira</taxon>
    </lineage>
</organism>
<gene>
    <name evidence="2" type="ORF">EPJ72_01085</name>
</gene>